<dbReference type="InterPro" id="IPR036249">
    <property type="entry name" value="Thioredoxin-like_sf"/>
</dbReference>
<evidence type="ECO:0000259" key="1">
    <source>
        <dbReference type="Pfam" id="PF00462"/>
    </source>
</evidence>
<reference evidence="2 3" key="1">
    <citation type="journal article" date="2016" name="Sci. Rep.">
        <title>Metabolic traits of an uncultured archaeal lineage -MSBL1- from brine pools of the Red Sea.</title>
        <authorList>
            <person name="Mwirichia R."/>
            <person name="Alam I."/>
            <person name="Rashid M."/>
            <person name="Vinu M."/>
            <person name="Ba-Alawi W."/>
            <person name="Anthony Kamau A."/>
            <person name="Kamanda Ngugi D."/>
            <person name="Goker M."/>
            <person name="Klenk H.P."/>
            <person name="Bajic V."/>
            <person name="Stingl U."/>
        </authorList>
    </citation>
    <scope>NUCLEOTIDE SEQUENCE [LARGE SCALE GENOMIC DNA]</scope>
    <source>
        <strain evidence="2">SCGC-AAA382C18</strain>
    </source>
</reference>
<gene>
    <name evidence="2" type="ORF">AKJ52_02410</name>
</gene>
<dbReference type="Pfam" id="PF00462">
    <property type="entry name" value="Glutaredoxin"/>
    <property type="match status" value="1"/>
</dbReference>
<proteinExistence type="predicted"/>
<feature type="domain" description="Glutaredoxin" evidence="1">
    <location>
        <begin position="12"/>
        <end position="71"/>
    </location>
</feature>
<comment type="caution">
    <text evidence="2">The sequence shown here is derived from an EMBL/GenBank/DDBJ whole genome shotgun (WGS) entry which is preliminary data.</text>
</comment>
<sequence length="86" mass="9991">MFLIVFCDMDLKLYASYGCPRCTYMKKILDELDVEYEELDIGKEPKYREELNERMGNADKIPVLEKDGEIIHVGSGPKSEIEEKLD</sequence>
<dbReference type="InterPro" id="IPR002109">
    <property type="entry name" value="Glutaredoxin"/>
</dbReference>
<dbReference type="Gene3D" id="3.40.30.10">
    <property type="entry name" value="Glutaredoxin"/>
    <property type="match status" value="1"/>
</dbReference>
<evidence type="ECO:0000313" key="2">
    <source>
        <dbReference type="EMBL" id="KXB06237.1"/>
    </source>
</evidence>
<dbReference type="AlphaFoldDB" id="A0A133VII8"/>
<protein>
    <recommendedName>
        <fullName evidence="1">Glutaredoxin domain-containing protein</fullName>
    </recommendedName>
</protein>
<evidence type="ECO:0000313" key="3">
    <source>
        <dbReference type="Proteomes" id="UP000070404"/>
    </source>
</evidence>
<dbReference type="Proteomes" id="UP000070404">
    <property type="component" value="Unassembled WGS sequence"/>
</dbReference>
<name>A0A133VII8_9EURY</name>
<dbReference type="SUPFAM" id="SSF52833">
    <property type="entry name" value="Thioredoxin-like"/>
    <property type="match status" value="1"/>
</dbReference>
<dbReference type="PROSITE" id="PS51354">
    <property type="entry name" value="GLUTAREDOXIN_2"/>
    <property type="match status" value="1"/>
</dbReference>
<dbReference type="EMBL" id="LHYF01000045">
    <property type="protein sequence ID" value="KXB06237.1"/>
    <property type="molecule type" value="Genomic_DNA"/>
</dbReference>
<keyword evidence="3" id="KW-1185">Reference proteome</keyword>
<accession>A0A133VII8</accession>
<organism evidence="2 3">
    <name type="scientific">candidate division MSBL1 archaeon SCGC-AAA382C18</name>
    <dbReference type="NCBI Taxonomy" id="1698281"/>
    <lineage>
        <taxon>Archaea</taxon>
        <taxon>Methanobacteriati</taxon>
        <taxon>Methanobacteriota</taxon>
        <taxon>candidate division MSBL1</taxon>
    </lineage>
</organism>